<comment type="caution">
    <text evidence="1">The sequence shown here is derived from an EMBL/GenBank/DDBJ whole genome shotgun (WGS) entry which is preliminary data.</text>
</comment>
<evidence type="ECO:0000313" key="1">
    <source>
        <dbReference type="EMBL" id="KAG2204135.1"/>
    </source>
</evidence>
<evidence type="ECO:0000313" key="2">
    <source>
        <dbReference type="Proteomes" id="UP000603453"/>
    </source>
</evidence>
<organism evidence="1 2">
    <name type="scientific">Mucor saturninus</name>
    <dbReference type="NCBI Taxonomy" id="64648"/>
    <lineage>
        <taxon>Eukaryota</taxon>
        <taxon>Fungi</taxon>
        <taxon>Fungi incertae sedis</taxon>
        <taxon>Mucoromycota</taxon>
        <taxon>Mucoromycotina</taxon>
        <taxon>Mucoromycetes</taxon>
        <taxon>Mucorales</taxon>
        <taxon>Mucorineae</taxon>
        <taxon>Mucoraceae</taxon>
        <taxon>Mucor</taxon>
    </lineage>
</organism>
<dbReference type="InterPro" id="IPR011333">
    <property type="entry name" value="SKP1/BTB/POZ_sf"/>
</dbReference>
<sequence length="271" mass="31107">MASIITQVQHTGNTINERKSKQHLPSLISLSLRGARINLDKDTLLELPESMLVVMFPHGFVLDGQEDSKDRFCIVDFNMDCLLYVLDYFEKAKLNFKSDEFAQDAYLAHAVVSGIPLNPLLTKQAIVVLREELEFFLVLDSISPSLKQKSGEWLVQQNLVFEALLKDDKDADDNGENRVAEHHLIDMLCHAGFSKKDHWHHRSTEPNKTSVSSLSLVSLTQASRMAVGQKLIMFWRKPARKCWWSKSMADIDNQLIKLWCRRTWTLELILL</sequence>
<accession>A0A8H7R5R9</accession>
<dbReference type="Gene3D" id="3.30.710.10">
    <property type="entry name" value="Potassium Channel Kv1.1, Chain A"/>
    <property type="match status" value="1"/>
</dbReference>
<gene>
    <name evidence="1" type="ORF">INT47_011618</name>
</gene>
<keyword evidence="2" id="KW-1185">Reference proteome</keyword>
<dbReference type="SUPFAM" id="SSF54695">
    <property type="entry name" value="POZ domain"/>
    <property type="match status" value="1"/>
</dbReference>
<reference evidence="1" key="1">
    <citation type="submission" date="2020-12" db="EMBL/GenBank/DDBJ databases">
        <title>Metabolic potential, ecology and presence of endohyphal bacteria is reflected in genomic diversity of Mucoromycotina.</title>
        <authorList>
            <person name="Muszewska A."/>
            <person name="Okrasinska A."/>
            <person name="Steczkiewicz K."/>
            <person name="Drgas O."/>
            <person name="Orlowska M."/>
            <person name="Perlinska-Lenart U."/>
            <person name="Aleksandrzak-Piekarczyk T."/>
            <person name="Szatraj K."/>
            <person name="Zielenkiewicz U."/>
            <person name="Pilsyk S."/>
            <person name="Malc E."/>
            <person name="Mieczkowski P."/>
            <person name="Kruszewska J.S."/>
            <person name="Biernat P."/>
            <person name="Pawlowska J."/>
        </authorList>
    </citation>
    <scope>NUCLEOTIDE SEQUENCE</scope>
    <source>
        <strain evidence="1">WA0000017839</strain>
    </source>
</reference>
<protein>
    <submittedName>
        <fullName evidence="1">Uncharacterized protein</fullName>
    </submittedName>
</protein>
<name>A0A8H7R5R9_9FUNG</name>
<dbReference type="AlphaFoldDB" id="A0A8H7R5R9"/>
<dbReference type="Proteomes" id="UP000603453">
    <property type="component" value="Unassembled WGS sequence"/>
</dbReference>
<proteinExistence type="predicted"/>
<dbReference type="EMBL" id="JAEPRD010000046">
    <property type="protein sequence ID" value="KAG2204135.1"/>
    <property type="molecule type" value="Genomic_DNA"/>
</dbReference>
<dbReference type="OrthoDB" id="9451547at2759"/>